<dbReference type="EMBL" id="SAUX01000052">
    <property type="protein sequence ID" value="RWR25585.1"/>
    <property type="molecule type" value="Genomic_DNA"/>
</dbReference>
<dbReference type="Proteomes" id="UP000285295">
    <property type="component" value="Unassembled WGS sequence"/>
</dbReference>
<evidence type="ECO:0000313" key="3">
    <source>
        <dbReference type="Proteomes" id="UP000285295"/>
    </source>
</evidence>
<dbReference type="InterPro" id="IPR015124">
    <property type="entry name" value="Stf0"/>
</dbReference>
<proteinExistence type="predicted"/>
<dbReference type="OrthoDB" id="5562925at2"/>
<evidence type="ECO:0000313" key="2">
    <source>
        <dbReference type="EMBL" id="RWR25585.1"/>
    </source>
</evidence>
<dbReference type="GO" id="GO:0016740">
    <property type="term" value="F:transferase activity"/>
    <property type="evidence" value="ECO:0007669"/>
    <property type="project" value="UniProtKB-KW"/>
</dbReference>
<organism evidence="2 3">
    <name type="scientific">Paenirhodobacter populi</name>
    <dbReference type="NCBI Taxonomy" id="2306993"/>
    <lineage>
        <taxon>Bacteria</taxon>
        <taxon>Pseudomonadati</taxon>
        <taxon>Pseudomonadota</taxon>
        <taxon>Alphaproteobacteria</taxon>
        <taxon>Rhodobacterales</taxon>
        <taxon>Rhodobacter group</taxon>
        <taxon>Paenirhodobacter</taxon>
    </lineage>
</organism>
<evidence type="ECO:0000259" key="1">
    <source>
        <dbReference type="Pfam" id="PF09037"/>
    </source>
</evidence>
<protein>
    <submittedName>
        <fullName evidence="2">Sulfotransferase</fullName>
    </submittedName>
</protein>
<dbReference type="InterPro" id="IPR024628">
    <property type="entry name" value="Sulfotransferase_Stf0_dom"/>
</dbReference>
<dbReference type="SUPFAM" id="SSF52540">
    <property type="entry name" value="P-loop containing nucleoside triphosphate hydrolases"/>
    <property type="match status" value="1"/>
</dbReference>
<dbReference type="RefSeq" id="WP_128238889.1">
    <property type="nucleotide sequence ID" value="NZ_SAUX01000052.1"/>
</dbReference>
<accession>A0A443JYP3</accession>
<name>A0A443JYP3_9RHOB</name>
<dbReference type="PIRSF" id="PIRSF021497">
    <property type="entry name" value="Sulphotransferase_Stf0"/>
    <property type="match status" value="1"/>
</dbReference>
<feature type="domain" description="Sulphotransferase Stf0" evidence="1">
    <location>
        <begin position="5"/>
        <end position="246"/>
    </location>
</feature>
<dbReference type="Pfam" id="PF09037">
    <property type="entry name" value="Sulphotransf"/>
    <property type="match status" value="1"/>
</dbReference>
<dbReference type="Gene3D" id="3.40.50.300">
    <property type="entry name" value="P-loop containing nucleotide triphosphate hydrolases"/>
    <property type="match status" value="1"/>
</dbReference>
<reference evidence="2 3" key="2">
    <citation type="submission" date="2019-01" db="EMBL/GenBank/DDBJ databases">
        <authorList>
            <person name="Li Y."/>
        </authorList>
    </citation>
    <scope>NUCLEOTIDE SEQUENCE [LARGE SCALE GENOMIC DNA]</scope>
    <source>
        <strain evidence="2 3">D19-10-3-21</strain>
    </source>
</reference>
<keyword evidence="2" id="KW-0808">Transferase</keyword>
<dbReference type="InterPro" id="IPR027417">
    <property type="entry name" value="P-loop_NTPase"/>
</dbReference>
<comment type="caution">
    <text evidence="2">The sequence shown here is derived from an EMBL/GenBank/DDBJ whole genome shotgun (WGS) entry which is preliminary data.</text>
</comment>
<gene>
    <name evidence="2" type="ORF">D2T31_21780</name>
</gene>
<sequence>MAYESYMICTSPRSGSTLLCNMLAETGVAGNPASYFYRPSLEDWTNRLGIKAAAAPERKLIWEIIRAAITKGRGVTPVFGLRQQRPSFGFLCEKLGVAMPEVSTDRERMELAFGRTLFIHLTRGDKLEQAVSLIKAQQTGLWHVATDGSELERTAPDRRPVYDAGEIARHIETLTAYDTGWLSWFDQEGIAPLRITYSELSEAPGETLRMVLSALGLDTRSADSVQPRVRKMADKMSQDWIARYNAETA</sequence>
<reference evidence="2 3" key="1">
    <citation type="submission" date="2019-01" db="EMBL/GenBank/DDBJ databases">
        <title>Sinorhodobacter populi sp. nov. isolated from the symptomatic bark tissue of Populus euramericana canker.</title>
        <authorList>
            <person name="Xu G."/>
        </authorList>
    </citation>
    <scope>NUCLEOTIDE SEQUENCE [LARGE SCALE GENOMIC DNA]</scope>
    <source>
        <strain evidence="2 3">D19-10-3-21</strain>
    </source>
</reference>
<dbReference type="AlphaFoldDB" id="A0A443JYP3"/>